<protein>
    <submittedName>
        <fullName evidence="3">HPP family protein</fullName>
    </submittedName>
</protein>
<evidence type="ECO:0000313" key="4">
    <source>
        <dbReference type="Proteomes" id="UP000238308"/>
    </source>
</evidence>
<feature type="domain" description="HPP transmembrane region" evidence="2">
    <location>
        <begin position="4"/>
        <end position="150"/>
    </location>
</feature>
<dbReference type="InterPro" id="IPR058581">
    <property type="entry name" value="TM_HPP"/>
</dbReference>
<feature type="transmembrane region" description="Helical" evidence="1">
    <location>
        <begin position="81"/>
        <end position="100"/>
    </location>
</feature>
<comment type="caution">
    <text evidence="3">The sequence shown here is derived from an EMBL/GenBank/DDBJ whole genome shotgun (WGS) entry which is preliminary data.</text>
</comment>
<keyword evidence="1" id="KW-1133">Transmembrane helix</keyword>
<evidence type="ECO:0000259" key="2">
    <source>
        <dbReference type="Pfam" id="PF04982"/>
    </source>
</evidence>
<proteinExistence type="predicted"/>
<evidence type="ECO:0000256" key="1">
    <source>
        <dbReference type="SAM" id="Phobius"/>
    </source>
</evidence>
<feature type="transmembrane region" description="Helical" evidence="1">
    <location>
        <begin position="59"/>
        <end position="76"/>
    </location>
</feature>
<organism evidence="3 4">
    <name type="scientific">Jezberella montanilacus</name>
    <dbReference type="NCBI Taxonomy" id="323426"/>
    <lineage>
        <taxon>Bacteria</taxon>
        <taxon>Pseudomonadati</taxon>
        <taxon>Pseudomonadota</taxon>
        <taxon>Betaproteobacteria</taxon>
        <taxon>Burkholderiales</taxon>
        <taxon>Alcaligenaceae</taxon>
        <taxon>Jezberella</taxon>
    </lineage>
</organism>
<dbReference type="PANTHER" id="PTHR33741:SF5">
    <property type="entry name" value="TRANSMEMBRANE PROTEIN DDB_G0269096-RELATED"/>
    <property type="match status" value="1"/>
</dbReference>
<evidence type="ECO:0000313" key="3">
    <source>
        <dbReference type="EMBL" id="PRY96347.1"/>
    </source>
</evidence>
<dbReference type="RefSeq" id="WP_106228779.1">
    <property type="nucleotide sequence ID" value="NZ_PVTV01000018.1"/>
</dbReference>
<dbReference type="PANTHER" id="PTHR33741">
    <property type="entry name" value="TRANSMEMBRANE PROTEIN DDB_G0269096-RELATED"/>
    <property type="match status" value="1"/>
</dbReference>
<keyword evidence="1" id="KW-0472">Membrane</keyword>
<dbReference type="Proteomes" id="UP000238308">
    <property type="component" value="Unassembled WGS sequence"/>
</dbReference>
<dbReference type="OrthoDB" id="9811720at2"/>
<feature type="transmembrane region" description="Helical" evidence="1">
    <location>
        <begin position="120"/>
        <end position="139"/>
    </location>
</feature>
<dbReference type="EMBL" id="PVTV01000018">
    <property type="protein sequence ID" value="PRY96347.1"/>
    <property type="molecule type" value="Genomic_DNA"/>
</dbReference>
<accession>A0A2T0XBQ1</accession>
<feature type="transmembrane region" description="Helical" evidence="1">
    <location>
        <begin position="32"/>
        <end position="53"/>
    </location>
</feature>
<feature type="transmembrane region" description="Helical" evidence="1">
    <location>
        <begin position="6"/>
        <end position="25"/>
    </location>
</feature>
<sequence length="168" mass="17759">MKTTLLRLIWVSIGAGVAITLTLLATKATSPLLLASLGGTTLFLFGLSTTPAAQPRAVWGGHLFSSLIGIICVQCLGDATWVSVTAVVITICVLLLTRTVHPPAGANPLIMIQAHASFSHIGLTVLLGISIISAVAWIWSRLGFGTKKYPVSWSQPSPPTMNWSIWGD</sequence>
<dbReference type="Pfam" id="PF04982">
    <property type="entry name" value="TM_HPP"/>
    <property type="match status" value="1"/>
</dbReference>
<gene>
    <name evidence="3" type="ORF">BCM14_2970</name>
</gene>
<dbReference type="AlphaFoldDB" id="A0A2T0XBQ1"/>
<keyword evidence="1" id="KW-0812">Transmembrane</keyword>
<name>A0A2T0XBQ1_9BURK</name>
<dbReference type="InterPro" id="IPR007065">
    <property type="entry name" value="HPP"/>
</dbReference>
<reference evidence="3 4" key="1">
    <citation type="submission" date="2018-03" db="EMBL/GenBank/DDBJ databases">
        <title>Genomic Encyclopedia of Type Strains, Phase III (KMG-III): the genomes of soil and plant-associated and newly described type strains.</title>
        <authorList>
            <person name="Whitman W."/>
        </authorList>
    </citation>
    <scope>NUCLEOTIDE SEQUENCE [LARGE SCALE GENOMIC DNA]</scope>
    <source>
        <strain evidence="3 4">MWH-P2sevCIIIb</strain>
    </source>
</reference>
<keyword evidence="4" id="KW-1185">Reference proteome</keyword>